<evidence type="ECO:0000256" key="4">
    <source>
        <dbReference type="ARBA" id="ARBA00022741"/>
    </source>
</evidence>
<evidence type="ECO:0000313" key="11">
    <source>
        <dbReference type="Proteomes" id="UP000253868"/>
    </source>
</evidence>
<dbReference type="PANTHER" id="PTHR43289">
    <property type="entry name" value="MITOGEN-ACTIVATED PROTEIN KINASE KINASE KINASE 20-RELATED"/>
    <property type="match status" value="1"/>
</dbReference>
<dbReference type="InterPro" id="IPR017441">
    <property type="entry name" value="Protein_kinase_ATP_BS"/>
</dbReference>
<dbReference type="KEGG" id="spad:DVK44_06050"/>
<feature type="domain" description="Protein kinase" evidence="9">
    <location>
        <begin position="19"/>
        <end position="287"/>
    </location>
</feature>
<evidence type="ECO:0000256" key="5">
    <source>
        <dbReference type="ARBA" id="ARBA00022777"/>
    </source>
</evidence>
<feature type="compositionally biased region" description="Gly residues" evidence="8">
    <location>
        <begin position="375"/>
        <end position="392"/>
    </location>
</feature>
<reference evidence="11" key="1">
    <citation type="submission" date="2018-07" db="EMBL/GenBank/DDBJ databases">
        <authorList>
            <person name="Zhao J."/>
        </authorList>
    </citation>
    <scope>NUCLEOTIDE SEQUENCE [LARGE SCALE GENOMIC DNA]</scope>
    <source>
        <strain evidence="11">GSSD-12</strain>
    </source>
</reference>
<dbReference type="CDD" id="cd06342">
    <property type="entry name" value="PBP1_ABC_LIVBP-like"/>
    <property type="match status" value="1"/>
</dbReference>
<accession>A0A345HKV1</accession>
<dbReference type="RefSeq" id="WP_114658693.1">
    <property type="nucleotide sequence ID" value="NZ_CP031194.1"/>
</dbReference>
<evidence type="ECO:0000256" key="3">
    <source>
        <dbReference type="ARBA" id="ARBA00022729"/>
    </source>
</evidence>
<keyword evidence="5 10" id="KW-0418">Kinase</keyword>
<dbReference type="InterPro" id="IPR028081">
    <property type="entry name" value="Leu-bd"/>
</dbReference>
<keyword evidence="4 7" id="KW-0547">Nucleotide-binding</keyword>
<feature type="binding site" evidence="7">
    <location>
        <position position="47"/>
    </location>
    <ligand>
        <name>ATP</name>
        <dbReference type="ChEBI" id="CHEBI:30616"/>
    </ligand>
</feature>
<dbReference type="InterPro" id="IPR011009">
    <property type="entry name" value="Kinase-like_dom_sf"/>
</dbReference>
<evidence type="ECO:0000256" key="6">
    <source>
        <dbReference type="ARBA" id="ARBA00022840"/>
    </source>
</evidence>
<keyword evidence="11" id="KW-1185">Reference proteome</keyword>
<organism evidence="10 11">
    <name type="scientific">Streptomyces paludis</name>
    <dbReference type="NCBI Taxonomy" id="2282738"/>
    <lineage>
        <taxon>Bacteria</taxon>
        <taxon>Bacillati</taxon>
        <taxon>Actinomycetota</taxon>
        <taxon>Actinomycetes</taxon>
        <taxon>Kitasatosporales</taxon>
        <taxon>Streptomycetaceae</taxon>
        <taxon>Streptomyces</taxon>
    </lineage>
</organism>
<keyword evidence="3" id="KW-0732">Signal</keyword>
<dbReference type="Proteomes" id="UP000253868">
    <property type="component" value="Chromosome"/>
</dbReference>
<proteinExistence type="inferred from homology"/>
<feature type="region of interest" description="Disordered" evidence="8">
    <location>
        <begin position="375"/>
        <end position="400"/>
    </location>
</feature>
<dbReference type="OrthoDB" id="9762169at2"/>
<dbReference type="Gene3D" id="3.30.200.20">
    <property type="entry name" value="Phosphorylase Kinase, domain 1"/>
    <property type="match status" value="1"/>
</dbReference>
<dbReference type="EMBL" id="CP031194">
    <property type="protein sequence ID" value="AXG77325.1"/>
    <property type="molecule type" value="Genomic_DNA"/>
</dbReference>
<dbReference type="InterPro" id="IPR000719">
    <property type="entry name" value="Prot_kinase_dom"/>
</dbReference>
<evidence type="ECO:0000313" key="10">
    <source>
        <dbReference type="EMBL" id="AXG77325.1"/>
    </source>
</evidence>
<dbReference type="PANTHER" id="PTHR43289:SF34">
    <property type="entry name" value="SERINE_THREONINE-PROTEIN KINASE YBDM-RELATED"/>
    <property type="match status" value="1"/>
</dbReference>
<dbReference type="SUPFAM" id="SSF53822">
    <property type="entry name" value="Periplasmic binding protein-like I"/>
    <property type="match status" value="1"/>
</dbReference>
<dbReference type="Gene3D" id="1.10.510.10">
    <property type="entry name" value="Transferase(Phosphotransferase) domain 1"/>
    <property type="match status" value="1"/>
</dbReference>
<evidence type="ECO:0000256" key="7">
    <source>
        <dbReference type="PROSITE-ProRule" id="PRU10141"/>
    </source>
</evidence>
<name>A0A345HKV1_9ACTN</name>
<evidence type="ECO:0000256" key="2">
    <source>
        <dbReference type="ARBA" id="ARBA00022679"/>
    </source>
</evidence>
<evidence type="ECO:0000259" key="9">
    <source>
        <dbReference type="PROSITE" id="PS50011"/>
    </source>
</evidence>
<dbReference type="Pfam" id="PF00069">
    <property type="entry name" value="Pkinase"/>
    <property type="match status" value="1"/>
</dbReference>
<dbReference type="Pfam" id="PF13458">
    <property type="entry name" value="Peripla_BP_6"/>
    <property type="match status" value="1"/>
</dbReference>
<dbReference type="Gene3D" id="3.40.50.2300">
    <property type="match status" value="2"/>
</dbReference>
<dbReference type="PROSITE" id="PS50011">
    <property type="entry name" value="PROTEIN_KINASE_DOM"/>
    <property type="match status" value="1"/>
</dbReference>
<evidence type="ECO:0000256" key="1">
    <source>
        <dbReference type="ARBA" id="ARBA00010062"/>
    </source>
</evidence>
<dbReference type="PROSITE" id="PS00107">
    <property type="entry name" value="PROTEIN_KINASE_ATP"/>
    <property type="match status" value="1"/>
</dbReference>
<comment type="similarity">
    <text evidence="1">Belongs to the leucine-binding protein family.</text>
</comment>
<keyword evidence="2" id="KW-0808">Transferase</keyword>
<keyword evidence="6 7" id="KW-0067">ATP-binding</keyword>
<evidence type="ECO:0000256" key="8">
    <source>
        <dbReference type="SAM" id="MobiDB-lite"/>
    </source>
</evidence>
<dbReference type="AlphaFoldDB" id="A0A345HKV1"/>
<dbReference type="SUPFAM" id="SSF56112">
    <property type="entry name" value="Protein kinase-like (PK-like)"/>
    <property type="match status" value="1"/>
</dbReference>
<dbReference type="InterPro" id="IPR028082">
    <property type="entry name" value="Peripla_BP_I"/>
</dbReference>
<gene>
    <name evidence="10" type="ORF">DVK44_06050</name>
</gene>
<protein>
    <submittedName>
        <fullName evidence="10">Serine/threonine protein kinase</fullName>
    </submittedName>
</protein>
<dbReference type="CDD" id="cd14014">
    <property type="entry name" value="STKc_PknB_like"/>
    <property type="match status" value="1"/>
</dbReference>
<dbReference type="GO" id="GO:0004674">
    <property type="term" value="F:protein serine/threonine kinase activity"/>
    <property type="evidence" value="ECO:0007669"/>
    <property type="project" value="UniProtKB-KW"/>
</dbReference>
<dbReference type="GO" id="GO:0005524">
    <property type="term" value="F:ATP binding"/>
    <property type="evidence" value="ECO:0007669"/>
    <property type="project" value="UniProtKB-UniRule"/>
</dbReference>
<sequence length="755" mass="77284">MTGPPSPLRPEDPSRTGGYRLLARLGEGGMGVVYLGRTESGALAAVKVVRAEYAEESAFLARFRREVETARRISSPWVVPVTGADPEAEPPWLATEFVAGPSLAEAVGTYGPLPAPAVRTLGRMLCAALGEVHAAGLVHRDVQPANVLLAPDGPRFIDFGIARTSYRHELTSTGLIVGTPGFVSPEQIRADGDRVGPPSDLFSLGCLLAYALTGRPPFGTGPADAVLDRALNDPPDLPADGLDPAGRELTAALLSCLAKDPADRPTAAELGALLAGDTGEVPGSAWLPGPVVRLIAERSDRILALPGIDGTEIDAAGGGDAEAGAVADADTVTGSGTGPAPTAGRRRFLLLASGGALLVAGGAGAAVALLRDSGGDGGDSGDGDGNGGGGPSGAETGPGTVAIGLQADLTGGQRAYGTAQERGARLAVEQFNARPDKPFSLVLRTADDGGSPGRAPAAAKKLIEDPAVLAVLGPTTDATALAVLAAYDRATLPLIAVSPGSLALGLAQSRSFLHARPVNTAVSLPLGVYLATRTKARRPGLLQDRTSEDYGWQSIGISDMVVRAKGRRPYPRVVPAGTEDFGPVVADMLRAGVDSVIFGGYARGAARTARALAAAGFTGPRLAPQAVLDDTFLTEAGAAAEGWVVSASFIDATAVPGAQPFRDAYRVRYAAPPGPFAAESYDVVNLVIQELTATRSRPTRKALTGRLRAASYQGVSKTFSFDPADGGFADNTAVFLHQVENGAFRFLGRAPFDTA</sequence>
<keyword evidence="10" id="KW-0723">Serine/threonine-protein kinase</keyword>